<dbReference type="GO" id="GO:0051959">
    <property type="term" value="F:dynein light intermediate chain binding"/>
    <property type="evidence" value="ECO:0007669"/>
    <property type="project" value="InterPro"/>
</dbReference>
<feature type="non-terminal residue" evidence="2">
    <location>
        <position position="1"/>
    </location>
</feature>
<proteinExistence type="predicted"/>
<dbReference type="AlphaFoldDB" id="A0A564Z0R8"/>
<gene>
    <name evidence="2" type="ORF">WMSIL1_LOCUS11517</name>
</gene>
<dbReference type="InterPro" id="IPR026983">
    <property type="entry name" value="DHC"/>
</dbReference>
<accession>A0A564Z0R8</accession>
<sequence length="135" mass="15700">KESKPLANILKGLFENGFLQILNFVLRNCNKLIPVSETNLIISLCCLFDGIYDDGSEFEMPDTETFSRLIEMLFQFCTIWSVGCVVDEDGRKKVDSFIRELDASFPNRDSVYEFFLDPKSQSWVHWEEKLRGGWK</sequence>
<dbReference type="GO" id="GO:0007018">
    <property type="term" value="P:microtubule-based movement"/>
    <property type="evidence" value="ECO:0007669"/>
    <property type="project" value="InterPro"/>
</dbReference>
<dbReference type="PANTHER" id="PTHR22878:SF68">
    <property type="entry name" value="DYNEIN HEAVY CHAIN 6, AXONEMAL-LIKE"/>
    <property type="match status" value="1"/>
</dbReference>
<organism evidence="2 3">
    <name type="scientific">Hymenolepis diminuta</name>
    <name type="common">Rat tapeworm</name>
    <dbReference type="NCBI Taxonomy" id="6216"/>
    <lineage>
        <taxon>Eukaryota</taxon>
        <taxon>Metazoa</taxon>
        <taxon>Spiralia</taxon>
        <taxon>Lophotrochozoa</taxon>
        <taxon>Platyhelminthes</taxon>
        <taxon>Cestoda</taxon>
        <taxon>Eucestoda</taxon>
        <taxon>Cyclophyllidea</taxon>
        <taxon>Hymenolepididae</taxon>
        <taxon>Hymenolepis</taxon>
    </lineage>
</organism>
<dbReference type="Proteomes" id="UP000321570">
    <property type="component" value="Unassembled WGS sequence"/>
</dbReference>
<name>A0A564Z0R8_HYMDI</name>
<dbReference type="Gene3D" id="1.10.472.130">
    <property type="match status" value="1"/>
</dbReference>
<protein>
    <recommendedName>
        <fullName evidence="1">Dynein heavy chain AAA 5 extension domain-containing protein</fullName>
    </recommendedName>
</protein>
<feature type="domain" description="Dynein heavy chain AAA 5 extension" evidence="1">
    <location>
        <begin position="10"/>
        <end position="128"/>
    </location>
</feature>
<feature type="non-terminal residue" evidence="2">
    <location>
        <position position="135"/>
    </location>
</feature>
<evidence type="ECO:0000313" key="2">
    <source>
        <dbReference type="EMBL" id="VUZ53062.1"/>
    </source>
</evidence>
<evidence type="ECO:0000313" key="3">
    <source>
        <dbReference type="Proteomes" id="UP000321570"/>
    </source>
</evidence>
<dbReference type="GO" id="GO:0045505">
    <property type="term" value="F:dynein intermediate chain binding"/>
    <property type="evidence" value="ECO:0007669"/>
    <property type="project" value="InterPro"/>
</dbReference>
<dbReference type="InterPro" id="IPR041466">
    <property type="entry name" value="Dynein_AAA5_ext"/>
</dbReference>
<keyword evidence="3" id="KW-1185">Reference proteome</keyword>
<evidence type="ECO:0000259" key="1">
    <source>
        <dbReference type="Pfam" id="PF17852"/>
    </source>
</evidence>
<dbReference type="EMBL" id="CABIJS010000544">
    <property type="protein sequence ID" value="VUZ53062.1"/>
    <property type="molecule type" value="Genomic_DNA"/>
</dbReference>
<reference evidence="2 3" key="1">
    <citation type="submission" date="2019-07" db="EMBL/GenBank/DDBJ databases">
        <authorList>
            <person name="Jastrzebski P J."/>
            <person name="Paukszto L."/>
            <person name="Jastrzebski P J."/>
        </authorList>
    </citation>
    <scope>NUCLEOTIDE SEQUENCE [LARGE SCALE GENOMIC DNA]</scope>
    <source>
        <strain evidence="2 3">WMS-il1</strain>
    </source>
</reference>
<dbReference type="Pfam" id="PF17852">
    <property type="entry name" value="Dynein_AAA_lid"/>
    <property type="match status" value="1"/>
</dbReference>
<dbReference type="GO" id="GO:0030286">
    <property type="term" value="C:dynein complex"/>
    <property type="evidence" value="ECO:0007669"/>
    <property type="project" value="InterPro"/>
</dbReference>
<dbReference type="PANTHER" id="PTHR22878">
    <property type="entry name" value="DYNEIN HEAVY CHAIN 6, AXONEMAL-LIKE-RELATED"/>
    <property type="match status" value="1"/>
</dbReference>